<dbReference type="NCBIfam" id="TIGR00855">
    <property type="entry name" value="L12"/>
    <property type="match status" value="1"/>
</dbReference>
<dbReference type="Gene3D" id="3.30.1390.10">
    <property type="match status" value="1"/>
</dbReference>
<dbReference type="Pfam" id="PF16320">
    <property type="entry name" value="Ribosomal_L12_N"/>
    <property type="match status" value="1"/>
</dbReference>
<dbReference type="GO" id="GO:0003729">
    <property type="term" value="F:mRNA binding"/>
    <property type="evidence" value="ECO:0007669"/>
    <property type="project" value="TreeGrafter"/>
</dbReference>
<dbReference type="CDD" id="cd00387">
    <property type="entry name" value="Ribosomal_L7_L12"/>
    <property type="match status" value="1"/>
</dbReference>
<dbReference type="GO" id="GO:0005737">
    <property type="term" value="C:cytoplasm"/>
    <property type="evidence" value="ECO:0007669"/>
    <property type="project" value="UniProtKB-ARBA"/>
</dbReference>
<keyword evidence="2 4" id="KW-0689">Ribosomal protein</keyword>
<dbReference type="InterPro" id="IPR013823">
    <property type="entry name" value="Ribosomal_bL12_C"/>
</dbReference>
<dbReference type="Pfam" id="PF00542">
    <property type="entry name" value="Ribosomal_L12"/>
    <property type="match status" value="1"/>
</dbReference>
<dbReference type="GO" id="GO:0005840">
    <property type="term" value="C:ribosome"/>
    <property type="evidence" value="ECO:0007669"/>
    <property type="project" value="UniProtKB-KW"/>
</dbReference>
<dbReference type="PATRIC" id="fig|1177755.3.peg.111"/>
<dbReference type="EMBL" id="MASI01000001">
    <property type="protein sequence ID" value="ODA68293.1"/>
    <property type="molecule type" value="Genomic_DNA"/>
</dbReference>
<proteinExistence type="inferred from homology"/>
<dbReference type="InterPro" id="IPR008932">
    <property type="entry name" value="Ribosomal_bL12_oligo"/>
</dbReference>
<dbReference type="RefSeq" id="WP_069093627.1">
    <property type="nucleotide sequence ID" value="NZ_MASI01000001.1"/>
</dbReference>
<dbReference type="OrthoDB" id="9811748at2"/>
<accession>A0A1E2S1B0</accession>
<sequence length="126" mass="12877">MADLEKIADQLSELTVLEAADLAKMLEEKWGVSAAAPVAVAGVAAGGGGEAAAAEEKDEFDVVLTAAGAQKINVIKEVRAITGLGLKEAKDLVEGAPKPVKEGAPKAEAEEIKKKLEDAGATVELK</sequence>
<evidence type="ECO:0000256" key="3">
    <source>
        <dbReference type="ARBA" id="ARBA00023274"/>
    </source>
</evidence>
<comment type="similarity">
    <text evidence="1 4">Belongs to the bacterial ribosomal protein bL12 family.</text>
</comment>
<evidence type="ECO:0000256" key="1">
    <source>
        <dbReference type="ARBA" id="ARBA00007197"/>
    </source>
</evidence>
<dbReference type="GO" id="GO:0003735">
    <property type="term" value="F:structural constituent of ribosome"/>
    <property type="evidence" value="ECO:0007669"/>
    <property type="project" value="InterPro"/>
</dbReference>
<dbReference type="HAMAP" id="MF_00368">
    <property type="entry name" value="Ribosomal_bL12"/>
    <property type="match status" value="1"/>
</dbReference>
<evidence type="ECO:0000259" key="5">
    <source>
        <dbReference type="Pfam" id="PF00542"/>
    </source>
</evidence>
<dbReference type="PANTHER" id="PTHR45987:SF4">
    <property type="entry name" value="LARGE RIBOSOMAL SUBUNIT PROTEIN BL12M"/>
    <property type="match status" value="1"/>
</dbReference>
<comment type="caution">
    <text evidence="7">The sequence shown here is derived from an EMBL/GenBank/DDBJ whole genome shotgun (WGS) entry which is preliminary data.</text>
</comment>
<dbReference type="STRING" id="1177755.A7A08_00114"/>
<evidence type="ECO:0000313" key="7">
    <source>
        <dbReference type="EMBL" id="ODA68293.1"/>
    </source>
</evidence>
<dbReference type="GO" id="GO:1990904">
    <property type="term" value="C:ribonucleoprotein complex"/>
    <property type="evidence" value="ECO:0007669"/>
    <property type="project" value="UniProtKB-KW"/>
</dbReference>
<dbReference type="InterPro" id="IPR000206">
    <property type="entry name" value="Ribosomal_bL12"/>
</dbReference>
<dbReference type="PANTHER" id="PTHR45987">
    <property type="entry name" value="39S RIBOSOMAL PROTEIN L12"/>
    <property type="match status" value="1"/>
</dbReference>
<organism evidence="7 8">
    <name type="scientific">Methyloligella halotolerans</name>
    <dbReference type="NCBI Taxonomy" id="1177755"/>
    <lineage>
        <taxon>Bacteria</taxon>
        <taxon>Pseudomonadati</taxon>
        <taxon>Pseudomonadota</taxon>
        <taxon>Alphaproteobacteria</taxon>
        <taxon>Hyphomicrobiales</taxon>
        <taxon>Hyphomicrobiaceae</taxon>
        <taxon>Methyloligella</taxon>
    </lineage>
</organism>
<comment type="function">
    <text evidence="4">Forms part of the ribosomal stalk which helps the ribosome interact with GTP-bound translation factors. Is thus essential for accurate translation.</text>
</comment>
<dbReference type="Proteomes" id="UP000095087">
    <property type="component" value="Unassembled WGS sequence"/>
</dbReference>
<evidence type="ECO:0000313" key="8">
    <source>
        <dbReference type="Proteomes" id="UP000095087"/>
    </source>
</evidence>
<dbReference type="GO" id="GO:0006412">
    <property type="term" value="P:translation"/>
    <property type="evidence" value="ECO:0007669"/>
    <property type="project" value="UniProtKB-UniRule"/>
</dbReference>
<name>A0A1E2S1B0_9HYPH</name>
<dbReference type="SUPFAM" id="SSF48300">
    <property type="entry name" value="Ribosomal protein L7/12, oligomerisation (N-terminal) domain"/>
    <property type="match status" value="1"/>
</dbReference>
<dbReference type="SUPFAM" id="SSF54736">
    <property type="entry name" value="ClpS-like"/>
    <property type="match status" value="1"/>
</dbReference>
<dbReference type="FunFam" id="3.30.1390.10:FF:000001">
    <property type="entry name" value="50S ribosomal protein L7/L12"/>
    <property type="match status" value="1"/>
</dbReference>
<dbReference type="Gene3D" id="1.20.5.710">
    <property type="entry name" value="Single helix bin"/>
    <property type="match status" value="1"/>
</dbReference>
<evidence type="ECO:0000256" key="4">
    <source>
        <dbReference type="HAMAP-Rule" id="MF_00368"/>
    </source>
</evidence>
<dbReference type="InterPro" id="IPR036235">
    <property type="entry name" value="Ribosomal_bL12_oligo_N_sf"/>
</dbReference>
<keyword evidence="8" id="KW-1185">Reference proteome</keyword>
<feature type="domain" description="Large ribosomal subunit protein bL12 oligomerization" evidence="6">
    <location>
        <begin position="4"/>
        <end position="51"/>
    </location>
</feature>
<evidence type="ECO:0000259" key="6">
    <source>
        <dbReference type="Pfam" id="PF16320"/>
    </source>
</evidence>
<protein>
    <recommendedName>
        <fullName evidence="4">Large ribosomal subunit protein bL12</fullName>
    </recommendedName>
</protein>
<comment type="subunit">
    <text evidence="4">Homodimer. Part of the ribosomal stalk of the 50S ribosomal subunit. Forms a multimeric L10(L12)X complex, where L10 forms an elongated spine to which 2 to 4 L12 dimers bind in a sequential fashion. Binds GTP-bound translation factors.</text>
</comment>
<evidence type="ECO:0000256" key="2">
    <source>
        <dbReference type="ARBA" id="ARBA00022980"/>
    </source>
</evidence>
<keyword evidence="3 4" id="KW-0687">Ribonucleoprotein</keyword>
<feature type="domain" description="Large ribosomal subunit protein bL12 C-terminal" evidence="5">
    <location>
        <begin position="60"/>
        <end position="126"/>
    </location>
</feature>
<reference evidence="7 8" key="1">
    <citation type="submission" date="2016-07" db="EMBL/GenBank/DDBJ databases">
        <title>Draft genome sequence of Methyloligella halotolerans C2T (VKM B-2706T=CCUG 61687T=DSM 25045T), a halotolerant polyhydroxybutyrate accumulating methylotroph.</title>
        <authorList>
            <person name="Vasilenko O.V."/>
            <person name="Doronina N.V."/>
            <person name="Poroshina M.N."/>
            <person name="Tarlachkov S.V."/>
            <person name="Trotsenko Y.A."/>
        </authorList>
    </citation>
    <scope>NUCLEOTIDE SEQUENCE [LARGE SCALE GENOMIC DNA]</scope>
    <source>
        <strain evidence="7 8">VKM B-2706</strain>
    </source>
</reference>
<gene>
    <name evidence="4" type="primary">rplL</name>
    <name evidence="7" type="ORF">A7A08_00114</name>
</gene>
<dbReference type="InterPro" id="IPR014719">
    <property type="entry name" value="Ribosomal_bL12_C/ClpS-like"/>
</dbReference>
<dbReference type="AlphaFoldDB" id="A0A1E2S1B0"/>